<proteinExistence type="predicted"/>
<evidence type="ECO:0000313" key="4">
    <source>
        <dbReference type="Proteomes" id="UP000039865"/>
    </source>
</evidence>
<evidence type="ECO:0000256" key="2">
    <source>
        <dbReference type="SAM" id="MobiDB-lite"/>
    </source>
</evidence>
<evidence type="ECO:0000256" key="1">
    <source>
        <dbReference type="SAM" id="Coils"/>
    </source>
</evidence>
<dbReference type="EMBL" id="CCKQ01007136">
    <property type="protein sequence ID" value="CDW78479.1"/>
    <property type="molecule type" value="Genomic_DNA"/>
</dbReference>
<feature type="region of interest" description="Disordered" evidence="2">
    <location>
        <begin position="244"/>
        <end position="265"/>
    </location>
</feature>
<protein>
    <submittedName>
        <fullName evidence="3">Uncharacterized protein</fullName>
    </submittedName>
</protein>
<name>A0A078A8C7_STYLE</name>
<reference evidence="3 4" key="1">
    <citation type="submission" date="2014-06" db="EMBL/GenBank/DDBJ databases">
        <authorList>
            <person name="Swart Estienne"/>
        </authorList>
    </citation>
    <scope>NUCLEOTIDE SEQUENCE [LARGE SCALE GENOMIC DNA]</scope>
    <source>
        <strain evidence="3 4">130c</strain>
    </source>
</reference>
<accession>A0A078A8C7</accession>
<dbReference type="Proteomes" id="UP000039865">
    <property type="component" value="Unassembled WGS sequence"/>
</dbReference>
<keyword evidence="4" id="KW-1185">Reference proteome</keyword>
<dbReference type="InParanoid" id="A0A078A8C7"/>
<feature type="coiled-coil region" evidence="1">
    <location>
        <begin position="166"/>
        <end position="193"/>
    </location>
</feature>
<keyword evidence="1" id="KW-0175">Coiled coil</keyword>
<organism evidence="3 4">
    <name type="scientific">Stylonychia lemnae</name>
    <name type="common">Ciliate</name>
    <dbReference type="NCBI Taxonomy" id="5949"/>
    <lineage>
        <taxon>Eukaryota</taxon>
        <taxon>Sar</taxon>
        <taxon>Alveolata</taxon>
        <taxon>Ciliophora</taxon>
        <taxon>Intramacronucleata</taxon>
        <taxon>Spirotrichea</taxon>
        <taxon>Stichotrichia</taxon>
        <taxon>Sporadotrichida</taxon>
        <taxon>Oxytrichidae</taxon>
        <taxon>Stylonychinae</taxon>
        <taxon>Stylonychia</taxon>
    </lineage>
</organism>
<evidence type="ECO:0000313" key="3">
    <source>
        <dbReference type="EMBL" id="CDW78479.1"/>
    </source>
</evidence>
<sequence length="265" mass="31671">MPTIIKEWRYYEDILNQKNLLLYNKALSKRKSNFRRNDLGQDEEDKEEYNFNSAIYGDLQNQVCSQDQLIEIDSKQKNFSTADSNYYPDQIMLSQSVINKSPINPKNAYQRDNILCKTISNQKMRQNNLTPLKNYRGEYQLEAKSLHDKFSNQKIRQNGDYSSAHKQDYHQQYQDLEKELDRVLDMQDNLLELEIFYNQIEILDEFGRDEVISEYQQYISSIDSQHLNGRFHQDLIDINNRSSRTIQRQETPRRSKRNRNGIAKF</sequence>
<gene>
    <name evidence="3" type="primary">Contig11207.g11970</name>
    <name evidence="3" type="ORF">STYLEM_7457</name>
</gene>
<dbReference type="AlphaFoldDB" id="A0A078A8C7"/>